<dbReference type="RefSeq" id="WP_270920092.1">
    <property type="nucleotide sequence ID" value="NZ_CP127247.1"/>
</dbReference>
<sequence length="65" mass="7223">MKGALIKQEQEIIKLLNEQVQNLQSGSDFGTLQATQMSNLRGAWLTVNQSQLDLAAARLKRLQPS</sequence>
<dbReference type="KEGG" id="ppso:QPJ95_22240"/>
<dbReference type="EMBL" id="CP127247">
    <property type="protein sequence ID" value="WIY25175.1"/>
    <property type="molecule type" value="Genomic_DNA"/>
</dbReference>
<dbReference type="Proteomes" id="UP001238334">
    <property type="component" value="Chromosome"/>
</dbReference>
<gene>
    <name evidence="1" type="ORF">QPJ95_22240</name>
</gene>
<dbReference type="AlphaFoldDB" id="A0A9Y2KXX5"/>
<accession>A0A9Y2KXX5</accession>
<organism evidence="1 2">
    <name type="scientific">Parasedimentitalea psychrophila</name>
    <dbReference type="NCBI Taxonomy" id="2997337"/>
    <lineage>
        <taxon>Bacteria</taxon>
        <taxon>Pseudomonadati</taxon>
        <taxon>Pseudomonadota</taxon>
        <taxon>Alphaproteobacteria</taxon>
        <taxon>Rhodobacterales</taxon>
        <taxon>Paracoccaceae</taxon>
        <taxon>Parasedimentitalea</taxon>
    </lineage>
</organism>
<proteinExistence type="predicted"/>
<keyword evidence="2" id="KW-1185">Reference proteome</keyword>
<protein>
    <submittedName>
        <fullName evidence="1">Uncharacterized protein</fullName>
    </submittedName>
</protein>
<name>A0A9Y2KXX5_9RHOB</name>
<evidence type="ECO:0000313" key="2">
    <source>
        <dbReference type="Proteomes" id="UP001238334"/>
    </source>
</evidence>
<reference evidence="1 2" key="1">
    <citation type="submission" date="2023-06" db="EMBL/GenBank/DDBJ databases">
        <title>Parasedimentitalea psychrophila sp. nov., a psychrophilic bacterium isolated from deep-sea sediment.</title>
        <authorList>
            <person name="Li A."/>
        </authorList>
    </citation>
    <scope>NUCLEOTIDE SEQUENCE [LARGE SCALE GENOMIC DNA]</scope>
    <source>
        <strain evidence="1 2">QS115</strain>
    </source>
</reference>
<evidence type="ECO:0000313" key="1">
    <source>
        <dbReference type="EMBL" id="WIY25175.1"/>
    </source>
</evidence>